<dbReference type="Pfam" id="PF05719">
    <property type="entry name" value="GPP34"/>
    <property type="match status" value="1"/>
</dbReference>
<evidence type="ECO:0000313" key="5">
    <source>
        <dbReference type="EMBL" id="KUN15913.1"/>
    </source>
</evidence>
<dbReference type="Gene3D" id="1.10.3630.10">
    <property type="entry name" value="yeast vps74-n-term truncation variant domain like"/>
    <property type="match status" value="1"/>
</dbReference>
<comment type="caution">
    <text evidence="5">The sequence shown here is derived from an EMBL/GenBank/DDBJ whole genome shotgun (WGS) entry which is preliminary data.</text>
</comment>
<evidence type="ECO:0000313" key="6">
    <source>
        <dbReference type="Proteomes" id="UP000053398"/>
    </source>
</evidence>
<dbReference type="GO" id="GO:0005737">
    <property type="term" value="C:cytoplasm"/>
    <property type="evidence" value="ECO:0007669"/>
    <property type="project" value="UniProtKB-ARBA"/>
</dbReference>
<keyword evidence="2" id="KW-0333">Golgi apparatus</keyword>
<dbReference type="RefSeq" id="WP_059266972.1">
    <property type="nucleotide sequence ID" value="NZ_KQ948378.1"/>
</dbReference>
<evidence type="ECO:0000256" key="1">
    <source>
        <dbReference type="ARBA" id="ARBA00004255"/>
    </source>
</evidence>
<dbReference type="InterPro" id="IPR008628">
    <property type="entry name" value="GPP34-like"/>
</dbReference>
<protein>
    <recommendedName>
        <fullName evidence="7">GPP34 family phosphoprotein</fullName>
    </recommendedName>
</protein>
<dbReference type="InterPro" id="IPR038261">
    <property type="entry name" value="GPP34-like_sf"/>
</dbReference>
<evidence type="ECO:0008006" key="7">
    <source>
        <dbReference type="Google" id="ProtNLM"/>
    </source>
</evidence>
<comment type="subcellular location">
    <subcellularLocation>
        <location evidence="1">Golgi apparatus membrane</location>
        <topology evidence="1">Peripheral membrane protein</topology>
        <orientation evidence="1">Cytoplasmic side</orientation>
    </subcellularLocation>
</comment>
<organism evidence="5 6">
    <name type="scientific">Streptomyces corchorusii</name>
    <name type="common">Streptomyces chibaensis</name>
    <dbReference type="NCBI Taxonomy" id="1903"/>
    <lineage>
        <taxon>Bacteria</taxon>
        <taxon>Bacillati</taxon>
        <taxon>Actinomycetota</taxon>
        <taxon>Actinomycetes</taxon>
        <taxon>Kitasatosporales</taxon>
        <taxon>Streptomycetaceae</taxon>
        <taxon>Streptomyces</taxon>
    </lineage>
</organism>
<keyword evidence="6" id="KW-1185">Reference proteome</keyword>
<dbReference type="Proteomes" id="UP000053398">
    <property type="component" value="Unassembled WGS sequence"/>
</dbReference>
<evidence type="ECO:0000256" key="3">
    <source>
        <dbReference type="ARBA" id="ARBA00023121"/>
    </source>
</evidence>
<keyword evidence="3" id="KW-0446">Lipid-binding</keyword>
<evidence type="ECO:0000256" key="4">
    <source>
        <dbReference type="ARBA" id="ARBA00023136"/>
    </source>
</evidence>
<name>A0A117Q9G4_STRCK</name>
<proteinExistence type="predicted"/>
<dbReference type="EMBL" id="LMWP01000066">
    <property type="protein sequence ID" value="KUN15913.1"/>
    <property type="molecule type" value="Genomic_DNA"/>
</dbReference>
<sequence>MTTAQDLALVVLDLLPDQPVEQGDLSLALAGAEAIDLLESGALTLDGERMVPGPPVATGDRLLDQAVASLARQEPHETVEDWLWRRGRELAPAYVDDLDRAGLFVHPRRHGFHLWSGRTVPADSPERARAEERRESGEPVLGALLAALGIGSDPSEADESPTGDAVTTVLAAVGDAVTRLEALRLRRDVENAAFDNMWRG</sequence>
<dbReference type="GO" id="GO:0012505">
    <property type="term" value="C:endomembrane system"/>
    <property type="evidence" value="ECO:0007669"/>
    <property type="project" value="UniProtKB-ARBA"/>
</dbReference>
<dbReference type="AlphaFoldDB" id="A0A117Q9G4"/>
<accession>A0A117Q9G4</accession>
<evidence type="ECO:0000256" key="2">
    <source>
        <dbReference type="ARBA" id="ARBA00023034"/>
    </source>
</evidence>
<keyword evidence="4" id="KW-0472">Membrane</keyword>
<reference evidence="5 6" key="1">
    <citation type="submission" date="2015-10" db="EMBL/GenBank/DDBJ databases">
        <title>Draft genome sequence of Streptomyces corchorusii DSM 40340, type strain for the species Streptomyces corchorusii.</title>
        <authorList>
            <person name="Ruckert C."/>
            <person name="Winkler A."/>
            <person name="Kalinowski J."/>
            <person name="Kampfer P."/>
            <person name="Glaeser S."/>
        </authorList>
    </citation>
    <scope>NUCLEOTIDE SEQUENCE [LARGE SCALE GENOMIC DNA]</scope>
    <source>
        <strain evidence="5 6">DSM 40340</strain>
    </source>
</reference>
<gene>
    <name evidence="5" type="ORF">AQJ11_42035</name>
</gene>
<dbReference type="GO" id="GO:0070273">
    <property type="term" value="F:phosphatidylinositol-4-phosphate binding"/>
    <property type="evidence" value="ECO:0007669"/>
    <property type="project" value="InterPro"/>
</dbReference>